<dbReference type="RefSeq" id="WP_119982617.1">
    <property type="nucleotide sequence ID" value="NZ_QXZZ01000028.1"/>
</dbReference>
<evidence type="ECO:0000313" key="2">
    <source>
        <dbReference type="Proteomes" id="UP000277803"/>
    </source>
</evidence>
<dbReference type="Pfam" id="PF09684">
    <property type="entry name" value="Tail_P2_I"/>
    <property type="match status" value="1"/>
</dbReference>
<gene>
    <name evidence="1" type="ORF">D2965_05940</name>
</gene>
<dbReference type="EMBL" id="QXZZ01000028">
    <property type="protein sequence ID" value="RJY50400.1"/>
    <property type="molecule type" value="Genomic_DNA"/>
</dbReference>
<comment type="caution">
    <text evidence="1">The sequence shown here is derived from an EMBL/GenBank/DDBJ whole genome shotgun (WGS) entry which is preliminary data.</text>
</comment>
<dbReference type="NCBIfam" id="TIGR01634">
    <property type="entry name" value="tail_P2_I"/>
    <property type="match status" value="1"/>
</dbReference>
<dbReference type="AlphaFoldDB" id="A0A3A6WL18"/>
<evidence type="ECO:0000313" key="1">
    <source>
        <dbReference type="EMBL" id="RJY50400.1"/>
    </source>
</evidence>
<proteinExistence type="predicted"/>
<dbReference type="Proteomes" id="UP000277803">
    <property type="component" value="Unassembled WGS sequence"/>
</dbReference>
<dbReference type="InterPro" id="IPR006521">
    <property type="entry name" value="Tail_protein_I"/>
</dbReference>
<name>A0A3A6WL18_9FIRM</name>
<sequence>MNDLYKFKLKDTLPSSIANDANVQALAEVVTLRLMALMPFVDRLTILSHLNELSTPILDELAWHLHVDFYDEAVAREQKIKLILSSIAWHRRKGTVGLVEEAIGELYSDCEVVENWDYDGGKPYHFKLQMSGYMMTPNIRERVLRILEFVKNKRSWLDGIEYVHAINSGGVYVGGIATAAGSAVAEPSLKISTGPQTQQIYIGGIVTVHQYVHI</sequence>
<reference evidence="1 2" key="1">
    <citation type="submission" date="2018-09" db="EMBL/GenBank/DDBJ databases">
        <title>Genome sequence of Veillonella atypica isolated from periodontal Korean patients.</title>
        <authorList>
            <person name="Lee J.-H."/>
            <person name="Moon J.-H."/>
            <person name="Shin S.-Y."/>
        </authorList>
    </citation>
    <scope>NUCLEOTIDE SEQUENCE [LARGE SCALE GENOMIC DNA]</scope>
    <source>
        <strain evidence="1 2">KHUD_V1</strain>
    </source>
</reference>
<accession>A0A3A6WL18</accession>
<protein>
    <submittedName>
        <fullName evidence="1">Phage tail protein I</fullName>
    </submittedName>
</protein>
<organism evidence="1 2">
    <name type="scientific">Veillonella atypica</name>
    <dbReference type="NCBI Taxonomy" id="39777"/>
    <lineage>
        <taxon>Bacteria</taxon>
        <taxon>Bacillati</taxon>
        <taxon>Bacillota</taxon>
        <taxon>Negativicutes</taxon>
        <taxon>Veillonellales</taxon>
        <taxon>Veillonellaceae</taxon>
        <taxon>Veillonella</taxon>
    </lineage>
</organism>